<dbReference type="RefSeq" id="WP_047239406.1">
    <property type="nucleotide sequence ID" value="NZ_CP011541.1"/>
</dbReference>
<dbReference type="InterPro" id="IPR019251">
    <property type="entry name" value="DUF2231_TM"/>
</dbReference>
<dbReference type="OrthoDB" id="4411213at2"/>
<feature type="domain" description="DUF2231" evidence="2">
    <location>
        <begin position="7"/>
        <end position="150"/>
    </location>
</feature>
<organism evidence="3 4">
    <name type="scientific">Corynebacterium epidermidicanis</name>
    <dbReference type="NCBI Taxonomy" id="1050174"/>
    <lineage>
        <taxon>Bacteria</taxon>
        <taxon>Bacillati</taxon>
        <taxon>Actinomycetota</taxon>
        <taxon>Actinomycetes</taxon>
        <taxon>Mycobacteriales</taxon>
        <taxon>Corynebacteriaceae</taxon>
        <taxon>Corynebacterium</taxon>
    </lineage>
</organism>
<dbReference type="AlphaFoldDB" id="A0A0G3GLR7"/>
<dbReference type="EMBL" id="CP011541">
    <property type="protein sequence ID" value="AKK02131.1"/>
    <property type="molecule type" value="Genomic_DNA"/>
</dbReference>
<dbReference type="PATRIC" id="fig|1050174.4.peg.246"/>
<feature type="transmembrane region" description="Helical" evidence="1">
    <location>
        <begin position="43"/>
        <end position="60"/>
    </location>
</feature>
<keyword evidence="4" id="KW-1185">Reference proteome</keyword>
<protein>
    <recommendedName>
        <fullName evidence="2">DUF2231 domain-containing protein</fullName>
    </recommendedName>
</protein>
<proteinExistence type="predicted"/>
<feature type="transmembrane region" description="Helical" evidence="1">
    <location>
        <begin position="121"/>
        <end position="149"/>
    </location>
</feature>
<reference evidence="3 4" key="1">
    <citation type="submission" date="2015-05" db="EMBL/GenBank/DDBJ databases">
        <title>Complete genome sequence of Corynebacterium epidermidicanis DSM 45586, isolated from the skin of a dog suffering from pruritus.</title>
        <authorList>
            <person name="Ruckert C."/>
            <person name="Albersmeier A."/>
            <person name="Winkler A."/>
            <person name="Tauch A."/>
        </authorList>
    </citation>
    <scope>NUCLEOTIDE SEQUENCE [LARGE SCALE GENOMIC DNA]</scope>
    <source>
        <strain evidence="3 4">DSM 45586</strain>
    </source>
</reference>
<accession>A0A0G3GLR7</accession>
<dbReference type="Proteomes" id="UP000035368">
    <property type="component" value="Chromosome"/>
</dbReference>
<feature type="transmembrane region" description="Helical" evidence="1">
    <location>
        <begin position="12"/>
        <end position="31"/>
    </location>
</feature>
<evidence type="ECO:0000313" key="3">
    <source>
        <dbReference type="EMBL" id="AKK02131.1"/>
    </source>
</evidence>
<keyword evidence="1" id="KW-0812">Transmembrane</keyword>
<sequence length="151" mass="15345">MSILIGGIPAHPLIVHAAVILVPIAALVAAWAATKPSWHRNHAWLTSILGVGTAAIVVISNNTGEGLMVAKGATEANPGIYGDHAMKAKFVLIAATVVAISVVVKHLALKFPQVPVIAVTAARVLAIVAAVVAVISVILTGHAGAALVWDN</sequence>
<evidence type="ECO:0000259" key="2">
    <source>
        <dbReference type="Pfam" id="PF09990"/>
    </source>
</evidence>
<keyword evidence="1" id="KW-0472">Membrane</keyword>
<gene>
    <name evidence="3" type="ORF">CEPID_01220</name>
</gene>
<keyword evidence="1" id="KW-1133">Transmembrane helix</keyword>
<dbReference type="Pfam" id="PF09990">
    <property type="entry name" value="DUF2231"/>
    <property type="match status" value="1"/>
</dbReference>
<feature type="transmembrane region" description="Helical" evidence="1">
    <location>
        <begin position="90"/>
        <end position="109"/>
    </location>
</feature>
<dbReference type="KEGG" id="cei:CEPID_01220"/>
<evidence type="ECO:0000256" key="1">
    <source>
        <dbReference type="SAM" id="Phobius"/>
    </source>
</evidence>
<evidence type="ECO:0000313" key="4">
    <source>
        <dbReference type="Proteomes" id="UP000035368"/>
    </source>
</evidence>
<name>A0A0G3GLR7_9CORY</name>
<dbReference type="STRING" id="1050174.CEPID_01220"/>